<name>A0A6S7BQD0_9BURK</name>
<gene>
    <name evidence="1" type="ORF">LMG28614_06993</name>
</gene>
<proteinExistence type="predicted"/>
<evidence type="ECO:0000313" key="1">
    <source>
        <dbReference type="EMBL" id="CAB3809251.1"/>
    </source>
</evidence>
<keyword evidence="2" id="KW-1185">Reference proteome</keyword>
<dbReference type="EMBL" id="CADIKK010000069">
    <property type="protein sequence ID" value="CAB3809251.1"/>
    <property type="molecule type" value="Genomic_DNA"/>
</dbReference>
<protein>
    <submittedName>
        <fullName evidence="1">Uncharacterized protein</fullName>
    </submittedName>
</protein>
<reference evidence="1 2" key="1">
    <citation type="submission" date="2020-04" db="EMBL/GenBank/DDBJ databases">
        <authorList>
            <person name="De Canck E."/>
        </authorList>
    </citation>
    <scope>NUCLEOTIDE SEQUENCE [LARGE SCALE GENOMIC DNA]</scope>
    <source>
        <strain evidence="1 2">LMG 28614</strain>
    </source>
</reference>
<accession>A0A6S7BQD0</accession>
<dbReference type="Proteomes" id="UP000494365">
    <property type="component" value="Unassembled WGS sequence"/>
</dbReference>
<evidence type="ECO:0000313" key="2">
    <source>
        <dbReference type="Proteomes" id="UP000494365"/>
    </source>
</evidence>
<organism evidence="1 2">
    <name type="scientific">Paraburkholderia ultramafica</name>
    <dbReference type="NCBI Taxonomy" id="1544867"/>
    <lineage>
        <taxon>Bacteria</taxon>
        <taxon>Pseudomonadati</taxon>
        <taxon>Pseudomonadota</taxon>
        <taxon>Betaproteobacteria</taxon>
        <taxon>Burkholderiales</taxon>
        <taxon>Burkholderiaceae</taxon>
        <taxon>Paraburkholderia</taxon>
    </lineage>
</organism>
<dbReference type="AlphaFoldDB" id="A0A6S7BQD0"/>
<sequence length="86" mass="9412">MIPRVYITQEPMTGIYAYLAATPCSGTGMKHDLCLTTRPPSGQYRMAKLTICFAMLIRPGGMRHCLMRSLDGCLHMIAVSTNGMTG</sequence>